<accession>A0A7T6Z253</accession>
<proteinExistence type="predicted"/>
<protein>
    <submittedName>
        <fullName evidence="1">Uncharacterized protein</fullName>
    </submittedName>
</protein>
<dbReference type="Proteomes" id="UP000595823">
    <property type="component" value="Chromosome"/>
</dbReference>
<evidence type="ECO:0000313" key="2">
    <source>
        <dbReference type="Proteomes" id="UP000595823"/>
    </source>
</evidence>
<dbReference type="AlphaFoldDB" id="A0A7T6Z253"/>
<dbReference type="RefSeq" id="WP_200127367.1">
    <property type="nucleotide sequence ID" value="NZ_CP054705.1"/>
</dbReference>
<dbReference type="EMBL" id="CP054705">
    <property type="protein sequence ID" value="QQK74921.1"/>
    <property type="molecule type" value="Genomic_DNA"/>
</dbReference>
<name>A0A7T6Z253_9BACI</name>
<reference evidence="1 2" key="1">
    <citation type="submission" date="2020-06" db="EMBL/GenBank/DDBJ databases">
        <title>Genomic analysis of Salicibibacter sp. NKC5-3.</title>
        <authorList>
            <person name="Oh Y.J."/>
        </authorList>
    </citation>
    <scope>NUCLEOTIDE SEQUENCE [LARGE SCALE GENOMIC DNA]</scope>
    <source>
        <strain evidence="1 2">NKC5-3</strain>
    </source>
</reference>
<sequence length="65" mass="7185">MEGEDGGTLHVWAPVGHGARKSAIPAISVVMNGLWSPKISESRKFGRHERVMESEIELTPRFQSP</sequence>
<evidence type="ECO:0000313" key="1">
    <source>
        <dbReference type="EMBL" id="QQK74921.1"/>
    </source>
</evidence>
<organism evidence="1 2">
    <name type="scientific">Salicibibacter cibarius</name>
    <dbReference type="NCBI Taxonomy" id="2743000"/>
    <lineage>
        <taxon>Bacteria</taxon>
        <taxon>Bacillati</taxon>
        <taxon>Bacillota</taxon>
        <taxon>Bacilli</taxon>
        <taxon>Bacillales</taxon>
        <taxon>Bacillaceae</taxon>
        <taxon>Salicibibacter</taxon>
    </lineage>
</organism>
<keyword evidence="2" id="KW-1185">Reference proteome</keyword>
<gene>
    <name evidence="1" type="ORF">HUG15_04420</name>
</gene>
<dbReference type="KEGG" id="scia:HUG15_04420"/>